<feature type="region of interest" description="Disordered" evidence="2">
    <location>
        <begin position="242"/>
        <end position="261"/>
    </location>
</feature>
<feature type="compositionally biased region" description="Low complexity" evidence="2">
    <location>
        <begin position="674"/>
        <end position="688"/>
    </location>
</feature>
<feature type="compositionally biased region" description="Low complexity" evidence="2">
    <location>
        <begin position="710"/>
        <end position="721"/>
    </location>
</feature>
<dbReference type="KEGG" id="dgr:6560854"/>
<dbReference type="PhylomeDB" id="B4J909"/>
<dbReference type="STRING" id="7222.B4J909"/>
<feature type="compositionally biased region" description="Basic residues" evidence="2">
    <location>
        <begin position="766"/>
        <end position="781"/>
    </location>
</feature>
<dbReference type="PANTHER" id="PTHR13199:SF11">
    <property type="entry name" value="PROTEIN ATOSSA"/>
    <property type="match status" value="1"/>
</dbReference>
<feature type="compositionally biased region" description="Low complexity" evidence="2">
    <location>
        <begin position="1012"/>
        <end position="1033"/>
    </location>
</feature>
<feature type="compositionally biased region" description="Gly residues" evidence="2">
    <location>
        <begin position="245"/>
        <end position="261"/>
    </location>
</feature>
<feature type="region of interest" description="Disordered" evidence="2">
    <location>
        <begin position="941"/>
        <end position="978"/>
    </location>
</feature>
<feature type="region of interest" description="Disordered" evidence="2">
    <location>
        <begin position="1099"/>
        <end position="1121"/>
    </location>
</feature>
<evidence type="ECO:0000259" key="3">
    <source>
        <dbReference type="SMART" id="SM01177"/>
    </source>
</evidence>
<feature type="compositionally biased region" description="Low complexity" evidence="2">
    <location>
        <begin position="953"/>
        <end position="973"/>
    </location>
</feature>
<dbReference type="OMA" id="KQAAFYK"/>
<feature type="compositionally biased region" description="Low complexity" evidence="2">
    <location>
        <begin position="1100"/>
        <end position="1121"/>
    </location>
</feature>
<feature type="domain" description="Atos-like conserved" evidence="3">
    <location>
        <begin position="1315"/>
        <end position="1373"/>
    </location>
</feature>
<evidence type="ECO:0000256" key="1">
    <source>
        <dbReference type="ARBA" id="ARBA00034497"/>
    </source>
</evidence>
<feature type="compositionally biased region" description="Low complexity" evidence="2">
    <location>
        <begin position="880"/>
        <end position="902"/>
    </location>
</feature>
<dbReference type="EMBL" id="CH916367">
    <property type="protein sequence ID" value="EDW01358.1"/>
    <property type="molecule type" value="Genomic_DNA"/>
</dbReference>
<dbReference type="GO" id="GO:0005634">
    <property type="term" value="C:nucleus"/>
    <property type="evidence" value="ECO:0007669"/>
    <property type="project" value="EnsemblMetazoa"/>
</dbReference>
<name>B4J909_DROGR</name>
<reference evidence="4 5" key="1">
    <citation type="journal article" date="2007" name="Nature">
        <title>Evolution of genes and genomes on the Drosophila phylogeny.</title>
        <authorList>
            <consortium name="Drosophila 12 Genomes Consortium"/>
            <person name="Clark A.G."/>
            <person name="Eisen M.B."/>
            <person name="Smith D.R."/>
            <person name="Bergman C.M."/>
            <person name="Oliver B."/>
            <person name="Markow T.A."/>
            <person name="Kaufman T.C."/>
            <person name="Kellis M."/>
            <person name="Gelbart W."/>
            <person name="Iyer V.N."/>
            <person name="Pollard D.A."/>
            <person name="Sackton T.B."/>
            <person name="Larracuente A.M."/>
            <person name="Singh N.D."/>
            <person name="Abad J.P."/>
            <person name="Abt D.N."/>
            <person name="Adryan B."/>
            <person name="Aguade M."/>
            <person name="Akashi H."/>
            <person name="Anderson W.W."/>
            <person name="Aquadro C.F."/>
            <person name="Ardell D.H."/>
            <person name="Arguello R."/>
            <person name="Artieri C.G."/>
            <person name="Barbash D.A."/>
            <person name="Barker D."/>
            <person name="Barsanti P."/>
            <person name="Batterham P."/>
            <person name="Batzoglou S."/>
            <person name="Begun D."/>
            <person name="Bhutkar A."/>
            <person name="Blanco E."/>
            <person name="Bosak S.A."/>
            <person name="Bradley R.K."/>
            <person name="Brand A.D."/>
            <person name="Brent M.R."/>
            <person name="Brooks A.N."/>
            <person name="Brown R.H."/>
            <person name="Butlin R.K."/>
            <person name="Caggese C."/>
            <person name="Calvi B.R."/>
            <person name="Bernardo de Carvalho A."/>
            <person name="Caspi A."/>
            <person name="Castrezana S."/>
            <person name="Celniker S.E."/>
            <person name="Chang J.L."/>
            <person name="Chapple C."/>
            <person name="Chatterji S."/>
            <person name="Chinwalla A."/>
            <person name="Civetta A."/>
            <person name="Clifton S.W."/>
            <person name="Comeron J.M."/>
            <person name="Costello J.C."/>
            <person name="Coyne J.A."/>
            <person name="Daub J."/>
            <person name="David R.G."/>
            <person name="Delcher A.L."/>
            <person name="Delehaunty K."/>
            <person name="Do C.B."/>
            <person name="Ebling H."/>
            <person name="Edwards K."/>
            <person name="Eickbush T."/>
            <person name="Evans J.D."/>
            <person name="Filipski A."/>
            <person name="Findeiss S."/>
            <person name="Freyhult E."/>
            <person name="Fulton L."/>
            <person name="Fulton R."/>
            <person name="Garcia A.C."/>
            <person name="Gardiner A."/>
            <person name="Garfield D.A."/>
            <person name="Garvin B.E."/>
            <person name="Gibson G."/>
            <person name="Gilbert D."/>
            <person name="Gnerre S."/>
            <person name="Godfrey J."/>
            <person name="Good R."/>
            <person name="Gotea V."/>
            <person name="Gravely B."/>
            <person name="Greenberg A.J."/>
            <person name="Griffiths-Jones S."/>
            <person name="Gross S."/>
            <person name="Guigo R."/>
            <person name="Gustafson E.A."/>
            <person name="Haerty W."/>
            <person name="Hahn M.W."/>
            <person name="Halligan D.L."/>
            <person name="Halpern A.L."/>
            <person name="Halter G.M."/>
            <person name="Han M.V."/>
            <person name="Heger A."/>
            <person name="Hillier L."/>
            <person name="Hinrichs A.S."/>
            <person name="Holmes I."/>
            <person name="Hoskins R.A."/>
            <person name="Hubisz M.J."/>
            <person name="Hultmark D."/>
            <person name="Huntley M.A."/>
            <person name="Jaffe D.B."/>
            <person name="Jagadeeshan S."/>
            <person name="Jeck W.R."/>
            <person name="Johnson J."/>
            <person name="Jones C.D."/>
            <person name="Jordan W.C."/>
            <person name="Karpen G.H."/>
            <person name="Kataoka E."/>
            <person name="Keightley P.D."/>
            <person name="Kheradpour P."/>
            <person name="Kirkness E.F."/>
            <person name="Koerich L.B."/>
            <person name="Kristiansen K."/>
            <person name="Kudrna D."/>
            <person name="Kulathinal R.J."/>
            <person name="Kumar S."/>
            <person name="Kwok R."/>
            <person name="Lander E."/>
            <person name="Langley C.H."/>
            <person name="Lapoint R."/>
            <person name="Lazzaro B.P."/>
            <person name="Lee S.J."/>
            <person name="Levesque L."/>
            <person name="Li R."/>
            <person name="Lin C.F."/>
            <person name="Lin M.F."/>
            <person name="Lindblad-Toh K."/>
            <person name="Llopart A."/>
            <person name="Long M."/>
            <person name="Low L."/>
            <person name="Lozovsky E."/>
            <person name="Lu J."/>
            <person name="Luo M."/>
            <person name="Machado C.A."/>
            <person name="Makalowski W."/>
            <person name="Marzo M."/>
            <person name="Matsuda M."/>
            <person name="Matzkin L."/>
            <person name="McAllister B."/>
            <person name="McBride C.S."/>
            <person name="McKernan B."/>
            <person name="McKernan K."/>
            <person name="Mendez-Lago M."/>
            <person name="Minx P."/>
            <person name="Mollenhauer M.U."/>
            <person name="Montooth K."/>
            <person name="Mount S.M."/>
            <person name="Mu X."/>
            <person name="Myers E."/>
            <person name="Negre B."/>
            <person name="Newfeld S."/>
            <person name="Nielsen R."/>
            <person name="Noor M.A."/>
            <person name="O'Grady P."/>
            <person name="Pachter L."/>
            <person name="Papaceit M."/>
            <person name="Parisi M.J."/>
            <person name="Parisi M."/>
            <person name="Parts L."/>
            <person name="Pedersen J.S."/>
            <person name="Pesole G."/>
            <person name="Phillippy A.M."/>
            <person name="Ponting C.P."/>
            <person name="Pop M."/>
            <person name="Porcelli D."/>
            <person name="Powell J.R."/>
            <person name="Prohaska S."/>
            <person name="Pruitt K."/>
            <person name="Puig M."/>
            <person name="Quesneville H."/>
            <person name="Ram K.R."/>
            <person name="Rand D."/>
            <person name="Rasmussen M.D."/>
            <person name="Reed L.K."/>
            <person name="Reenan R."/>
            <person name="Reily A."/>
            <person name="Remington K.A."/>
            <person name="Rieger T.T."/>
            <person name="Ritchie M.G."/>
            <person name="Robin C."/>
            <person name="Rogers Y.H."/>
            <person name="Rohde C."/>
            <person name="Rozas J."/>
            <person name="Rubenfield M.J."/>
            <person name="Ruiz A."/>
            <person name="Russo S."/>
            <person name="Salzberg S.L."/>
            <person name="Sanchez-Gracia A."/>
            <person name="Saranga D.J."/>
            <person name="Sato H."/>
            <person name="Schaeffer S.W."/>
            <person name="Schatz M.C."/>
            <person name="Schlenke T."/>
            <person name="Schwartz R."/>
            <person name="Segarra C."/>
            <person name="Singh R.S."/>
            <person name="Sirot L."/>
            <person name="Sirota M."/>
            <person name="Sisneros N.B."/>
            <person name="Smith C.D."/>
            <person name="Smith T.F."/>
            <person name="Spieth J."/>
            <person name="Stage D.E."/>
            <person name="Stark A."/>
            <person name="Stephan W."/>
            <person name="Strausberg R.L."/>
            <person name="Strempel S."/>
            <person name="Sturgill D."/>
            <person name="Sutton G."/>
            <person name="Sutton G.G."/>
            <person name="Tao W."/>
            <person name="Teichmann S."/>
            <person name="Tobari Y.N."/>
            <person name="Tomimura Y."/>
            <person name="Tsolas J.M."/>
            <person name="Valente V.L."/>
            <person name="Venter E."/>
            <person name="Venter J.C."/>
            <person name="Vicario S."/>
            <person name="Vieira F.G."/>
            <person name="Vilella A.J."/>
            <person name="Villasante A."/>
            <person name="Walenz B."/>
            <person name="Wang J."/>
            <person name="Wasserman M."/>
            <person name="Watts T."/>
            <person name="Wilson D."/>
            <person name="Wilson R.K."/>
            <person name="Wing R.A."/>
            <person name="Wolfner M.F."/>
            <person name="Wong A."/>
            <person name="Wong G.K."/>
            <person name="Wu C.I."/>
            <person name="Wu G."/>
            <person name="Yamamoto D."/>
            <person name="Yang H.P."/>
            <person name="Yang S.P."/>
            <person name="Yorke J.A."/>
            <person name="Yoshida K."/>
            <person name="Zdobnov E."/>
            <person name="Zhang P."/>
            <person name="Zhang Y."/>
            <person name="Zimin A.V."/>
            <person name="Baldwin J."/>
            <person name="Abdouelleil A."/>
            <person name="Abdulkadir J."/>
            <person name="Abebe A."/>
            <person name="Abera B."/>
            <person name="Abreu J."/>
            <person name="Acer S.C."/>
            <person name="Aftuck L."/>
            <person name="Alexander A."/>
            <person name="An P."/>
            <person name="Anderson E."/>
            <person name="Anderson S."/>
            <person name="Arachi H."/>
            <person name="Azer M."/>
            <person name="Bachantsang P."/>
            <person name="Barry A."/>
            <person name="Bayul T."/>
            <person name="Berlin A."/>
            <person name="Bessette D."/>
            <person name="Bloom T."/>
            <person name="Blye J."/>
            <person name="Boguslavskiy L."/>
            <person name="Bonnet C."/>
            <person name="Boukhgalter B."/>
            <person name="Bourzgui I."/>
            <person name="Brown A."/>
            <person name="Cahill P."/>
            <person name="Channer S."/>
            <person name="Cheshatsang Y."/>
            <person name="Chuda L."/>
            <person name="Citroen M."/>
            <person name="Collymore A."/>
            <person name="Cooke P."/>
            <person name="Costello M."/>
            <person name="D'Aco K."/>
            <person name="Daza R."/>
            <person name="De Haan G."/>
            <person name="DeGray S."/>
            <person name="DeMaso C."/>
            <person name="Dhargay N."/>
            <person name="Dooley K."/>
            <person name="Dooley E."/>
            <person name="Doricent M."/>
            <person name="Dorje P."/>
            <person name="Dorjee K."/>
            <person name="Dupes A."/>
            <person name="Elong R."/>
            <person name="Falk J."/>
            <person name="Farina A."/>
            <person name="Faro S."/>
            <person name="Ferguson D."/>
            <person name="Fisher S."/>
            <person name="Foley C.D."/>
            <person name="Franke A."/>
            <person name="Friedrich D."/>
            <person name="Gadbois L."/>
            <person name="Gearin G."/>
            <person name="Gearin C.R."/>
            <person name="Giannoukos G."/>
            <person name="Goode T."/>
            <person name="Graham J."/>
            <person name="Grandbois E."/>
            <person name="Grewal S."/>
            <person name="Gyaltsen K."/>
            <person name="Hafez N."/>
            <person name="Hagos B."/>
            <person name="Hall J."/>
            <person name="Henson C."/>
            <person name="Hollinger A."/>
            <person name="Honan T."/>
            <person name="Huard M.D."/>
            <person name="Hughes L."/>
            <person name="Hurhula B."/>
            <person name="Husby M.E."/>
            <person name="Kamat A."/>
            <person name="Kanga B."/>
            <person name="Kashin S."/>
            <person name="Khazanovich D."/>
            <person name="Kisner P."/>
            <person name="Lance K."/>
            <person name="Lara M."/>
            <person name="Lee W."/>
            <person name="Lennon N."/>
            <person name="Letendre F."/>
            <person name="LeVine R."/>
            <person name="Lipovsky A."/>
            <person name="Liu X."/>
            <person name="Liu J."/>
            <person name="Liu S."/>
            <person name="Lokyitsang T."/>
            <person name="Lokyitsang Y."/>
            <person name="Lubonja R."/>
            <person name="Lui A."/>
            <person name="MacDonald P."/>
            <person name="Magnisalis V."/>
            <person name="Maru K."/>
            <person name="Matthews C."/>
            <person name="McCusker W."/>
            <person name="McDonough S."/>
            <person name="Mehta T."/>
            <person name="Meldrim J."/>
            <person name="Meneus L."/>
            <person name="Mihai O."/>
            <person name="Mihalev A."/>
            <person name="Mihova T."/>
            <person name="Mittelman R."/>
            <person name="Mlenga V."/>
            <person name="Montmayeur A."/>
            <person name="Mulrain L."/>
            <person name="Navidi A."/>
            <person name="Naylor J."/>
            <person name="Negash T."/>
            <person name="Nguyen T."/>
            <person name="Nguyen N."/>
            <person name="Nicol R."/>
            <person name="Norbu C."/>
            <person name="Norbu N."/>
            <person name="Novod N."/>
            <person name="O'Neill B."/>
            <person name="Osman S."/>
            <person name="Markiewicz E."/>
            <person name="Oyono O.L."/>
            <person name="Patti C."/>
            <person name="Phunkhang P."/>
            <person name="Pierre F."/>
            <person name="Priest M."/>
            <person name="Raghuraman S."/>
            <person name="Rege F."/>
            <person name="Reyes R."/>
            <person name="Rise C."/>
            <person name="Rogov P."/>
            <person name="Ross K."/>
            <person name="Ryan E."/>
            <person name="Settipalli S."/>
            <person name="Shea T."/>
            <person name="Sherpa N."/>
            <person name="Shi L."/>
            <person name="Shih D."/>
            <person name="Sparrow T."/>
            <person name="Spaulding J."/>
            <person name="Stalker J."/>
            <person name="Stange-Thomann N."/>
            <person name="Stavropoulos S."/>
            <person name="Stone C."/>
            <person name="Strader C."/>
            <person name="Tesfaye S."/>
            <person name="Thomson T."/>
            <person name="Thoulutsang Y."/>
            <person name="Thoulutsang D."/>
            <person name="Topham K."/>
            <person name="Topping I."/>
            <person name="Tsamla T."/>
            <person name="Vassiliev H."/>
            <person name="Vo A."/>
            <person name="Wangchuk T."/>
            <person name="Wangdi T."/>
            <person name="Weiand M."/>
            <person name="Wilkinson J."/>
            <person name="Wilson A."/>
            <person name="Yadav S."/>
            <person name="Young G."/>
            <person name="Yu Q."/>
            <person name="Zembek L."/>
            <person name="Zhong D."/>
            <person name="Zimmer A."/>
            <person name="Zwirko Z."/>
            <person name="Jaffe D.B."/>
            <person name="Alvarez P."/>
            <person name="Brockman W."/>
            <person name="Butler J."/>
            <person name="Chin C."/>
            <person name="Gnerre S."/>
            <person name="Grabherr M."/>
            <person name="Kleber M."/>
            <person name="Mauceli E."/>
            <person name="MacCallum I."/>
        </authorList>
    </citation>
    <scope>NUCLEOTIDE SEQUENCE [LARGE SCALE GENOMIC DNA]</scope>
    <source>
        <strain evidence="5">Tucson 15287-2541.00</strain>
    </source>
</reference>
<dbReference type="HOGENOM" id="CLU_264863_0_0_1"/>
<feature type="region of interest" description="Disordered" evidence="2">
    <location>
        <begin position="655"/>
        <end position="790"/>
    </location>
</feature>
<organism evidence="5">
    <name type="scientific">Drosophila grimshawi</name>
    <name type="common">Hawaiian fruit fly</name>
    <name type="synonym">Idiomyia grimshawi</name>
    <dbReference type="NCBI Taxonomy" id="7222"/>
    <lineage>
        <taxon>Eukaryota</taxon>
        <taxon>Metazoa</taxon>
        <taxon>Ecdysozoa</taxon>
        <taxon>Arthropoda</taxon>
        <taxon>Hexapoda</taxon>
        <taxon>Insecta</taxon>
        <taxon>Pterygota</taxon>
        <taxon>Neoptera</taxon>
        <taxon>Endopterygota</taxon>
        <taxon>Diptera</taxon>
        <taxon>Brachycera</taxon>
        <taxon>Muscomorpha</taxon>
        <taxon>Ephydroidea</taxon>
        <taxon>Drosophilidae</taxon>
        <taxon>Drosophila</taxon>
        <taxon>Hawaiian Drosophila</taxon>
    </lineage>
</organism>
<dbReference type="InParanoid" id="B4J909"/>
<feature type="region of interest" description="Disordered" evidence="2">
    <location>
        <begin position="90"/>
        <end position="125"/>
    </location>
</feature>
<protein>
    <submittedName>
        <fullName evidence="4">GH20495</fullName>
    </submittedName>
</protein>
<dbReference type="InterPro" id="IPR025261">
    <property type="entry name" value="Atos-like_cons_dom"/>
</dbReference>
<feature type="compositionally biased region" description="Low complexity" evidence="2">
    <location>
        <begin position="90"/>
        <end position="120"/>
    </location>
</feature>
<dbReference type="InterPro" id="IPR033473">
    <property type="entry name" value="Atos-like_C"/>
</dbReference>
<feature type="compositionally biased region" description="Basic and acidic residues" evidence="2">
    <location>
        <begin position="723"/>
        <end position="733"/>
    </location>
</feature>
<evidence type="ECO:0000313" key="5">
    <source>
        <dbReference type="Proteomes" id="UP000001070"/>
    </source>
</evidence>
<feature type="compositionally biased region" description="Acidic residues" evidence="2">
    <location>
        <begin position="870"/>
        <end position="879"/>
    </location>
</feature>
<feature type="region of interest" description="Disordered" evidence="2">
    <location>
        <begin position="1012"/>
        <end position="1052"/>
    </location>
</feature>
<comment type="similarity">
    <text evidence="1">Belongs to the ATOS family.</text>
</comment>
<feature type="region of interest" description="Disordered" evidence="2">
    <location>
        <begin position="1212"/>
        <end position="1234"/>
    </location>
</feature>
<feature type="region of interest" description="Disordered" evidence="2">
    <location>
        <begin position="1442"/>
        <end position="1464"/>
    </location>
</feature>
<dbReference type="InterPro" id="IPR051506">
    <property type="entry name" value="ATOS_Transcription_Regulators"/>
</dbReference>
<dbReference type="eggNOG" id="KOG2306">
    <property type="taxonomic scope" value="Eukaryota"/>
</dbReference>
<evidence type="ECO:0000256" key="2">
    <source>
        <dbReference type="SAM" id="MobiDB-lite"/>
    </source>
</evidence>
<dbReference type="PANTHER" id="PTHR13199">
    <property type="entry name" value="GH03947P"/>
    <property type="match status" value="1"/>
</dbReference>
<accession>B4J909</accession>
<feature type="region of interest" description="Disordered" evidence="2">
    <location>
        <begin position="870"/>
        <end position="903"/>
    </location>
</feature>
<dbReference type="OrthoDB" id="8625101at2759"/>
<feature type="compositionally biased region" description="Acidic residues" evidence="2">
    <location>
        <begin position="1034"/>
        <end position="1045"/>
    </location>
</feature>
<dbReference type="GO" id="GO:0010628">
    <property type="term" value="P:positive regulation of gene expression"/>
    <property type="evidence" value="ECO:0007669"/>
    <property type="project" value="EnsemblMetazoa"/>
</dbReference>
<dbReference type="Proteomes" id="UP000001070">
    <property type="component" value="Unassembled WGS sequence"/>
</dbReference>
<evidence type="ECO:0000313" key="4">
    <source>
        <dbReference type="EMBL" id="EDW01358.1"/>
    </source>
</evidence>
<dbReference type="GO" id="GO:1903862">
    <property type="term" value="P:positive regulation of oxidative phosphorylation"/>
    <property type="evidence" value="ECO:0007669"/>
    <property type="project" value="EnsemblMetazoa"/>
</dbReference>
<keyword evidence="5" id="KW-1185">Reference proteome</keyword>
<gene>
    <name evidence="4" type="primary">Dgri\GH20495</name>
    <name evidence="4" type="ORF">Dgri_GH20495</name>
</gene>
<sequence>MIPTSVTNSPPAAGLAQNGAAAVVVVVGGGSSAAAAAAAASTAAVAAQQQSNYNSIVLGLASLILEGRPIADDEYPLQLQLHAQHQLQQQQQQLPQLQQQQQLASSSSSGRHSPRPSTSRAAINITTNPYALTSPTLRSVYGHAYAHAPAHSHGHGQAYHSQGYGYDYRQGGTSGSSSSSSTSATHQRWTQKLCQLRQLSPAAQSMTVEPELVSLAINELNTERGDFEIVRRVMFNNHLTATAAAGGGGGGSTGIESGGATGSSSGAQLLAVASSSNSSAASSPGGSVSSSDNILHSLQSLATTCLRGGGGGPNTASSSEARPLSLDIAAAAAAATTVSQTASRLSDYNCSRTTLGARGGVGEGVAVGLAMSGGGGVYSGGVGVGVGGGAATSTATASNNIATGTGNGNGNATATATNSSCNTRPKHGPHCDQFLRKMGLAKGESADAEEHFCDMSYVNITCSRWRAHCMKMEAILARREPVCIEVFLGPAGHKILLEQWIISGKEKVPPPTMTLPSLCSAIRSQLYFSQIVAWCDLLRKCDPSVYDSGRVIFANGSSTTAGDLAGHSGGSNSNSTMTSSAAAAAAATAASARRPRLNIFYRIRPYDPTNSTNGNHTDGGFSAKATVHNFPHVNIAENFSVAVCVKSLPRFNGGLPHIAPPTGRRAPPPPPPASATSSRKSRPAASTPTGGGGMCAATPTGLGARIALLSTTPPGTSSSSSCDKYDRRRRNEEELQLQLQLEQDLDADTGGPTDELGIGHRERQLQKYRKRMQRRDKKRERKPSDDPLEEQMDAAMDEGNDEDAAAAKQLPSPTAAAATAAAVLIPTLMSPPRRIAMISTGTQTSLSSCQKCGCEKTLLCLNCTADEDEDADADADGNGDDTSASEMEETSISSSSCSLSSSDLIVGTPRNKAELLLQAIQRTPKNRKPNPKAAAHNDLKAGGLLQTPPTPTPSQQHQQQQQQQSPKPAAPTSGCQMCKRQKTQHTFASGKKSGGAVAAAAAVVAVKAVARQESSSTTNGTNGHSNSAATDNGDAGDDNSMDQEVEQTASTKLTPNIDRCTLNADRERCQTPPDVGACAMDDERIVVQFKTPISHVPLKQQDYQQQQHQSHSQQQQSQHQQQQQVGQQLCKASSQLRLNCNGIMLDRETPSPMLSPLMRKALPKVNLNTIFCSSSSGGSSGNSPSTSSSSAPISIDSGLAFSFEQPTLSYGHTQSQSQSLLTPPDCHQSSSNLHVQKSYSAPTLPNALSVSPRFAKQAAFYKRRSRHLSDRSDRSSLGSDEQLSDEDLESGMCSPAGSPLKTRARLATQFGGRPLLGNLEESLLQKRLLPKIEVAGFRLQLGASGVFCPKQRTISASSYFYELHGETLSTPYLCEIRLPRKGYSVPLMGTVQATLLNPMGTVVRMFVIPYDMRDMPNLHRTFIRQRILADELPCNSVIIMQPQQQQPVREREREPGSPTAMSTTSKLGHFISAEQMKRLRYSIHLRFQTSRSGRLSLHTDIRLLISRRTDCDTAAAHAKGLVEAPNELVTDTLMPTEPRYSARQESPGKI</sequence>
<proteinExistence type="inferred from homology"/>
<feature type="region of interest" description="Disordered" evidence="2">
    <location>
        <begin position="1265"/>
        <end position="1299"/>
    </location>
</feature>
<dbReference type="Pfam" id="PF13889">
    <property type="entry name" value="Chromosome_seg"/>
    <property type="match status" value="1"/>
</dbReference>
<dbReference type="SMART" id="SM01177">
    <property type="entry name" value="DUF4210"/>
    <property type="match status" value="1"/>
</dbReference>